<gene>
    <name evidence="2" type="ORF">SCHPADRAFT_346163</name>
</gene>
<dbReference type="InParanoid" id="A0A0H2RWG1"/>
<accession>A0A0H2RWG1</accession>
<dbReference type="EMBL" id="KQ085954">
    <property type="protein sequence ID" value="KLO13773.1"/>
    <property type="molecule type" value="Genomic_DNA"/>
</dbReference>
<feature type="transmembrane region" description="Helical" evidence="1">
    <location>
        <begin position="82"/>
        <end position="103"/>
    </location>
</feature>
<feature type="transmembrane region" description="Helical" evidence="1">
    <location>
        <begin position="41"/>
        <end position="62"/>
    </location>
</feature>
<reference evidence="2 3" key="1">
    <citation type="submission" date="2015-04" db="EMBL/GenBank/DDBJ databases">
        <title>Complete genome sequence of Schizopora paradoxa KUC8140, a cosmopolitan wood degrader in East Asia.</title>
        <authorList>
            <consortium name="DOE Joint Genome Institute"/>
            <person name="Min B."/>
            <person name="Park H."/>
            <person name="Jang Y."/>
            <person name="Kim J.-J."/>
            <person name="Kim K.H."/>
            <person name="Pangilinan J."/>
            <person name="Lipzen A."/>
            <person name="Riley R."/>
            <person name="Grigoriev I.V."/>
            <person name="Spatafora J.W."/>
            <person name="Choi I.-G."/>
        </authorList>
    </citation>
    <scope>NUCLEOTIDE SEQUENCE [LARGE SCALE GENOMIC DNA]</scope>
    <source>
        <strain evidence="2 3">KUC8140</strain>
    </source>
</reference>
<organism evidence="2 3">
    <name type="scientific">Schizopora paradoxa</name>
    <dbReference type="NCBI Taxonomy" id="27342"/>
    <lineage>
        <taxon>Eukaryota</taxon>
        <taxon>Fungi</taxon>
        <taxon>Dikarya</taxon>
        <taxon>Basidiomycota</taxon>
        <taxon>Agaricomycotina</taxon>
        <taxon>Agaricomycetes</taxon>
        <taxon>Hymenochaetales</taxon>
        <taxon>Schizoporaceae</taxon>
        <taxon>Schizopora</taxon>
    </lineage>
</organism>
<evidence type="ECO:0000313" key="3">
    <source>
        <dbReference type="Proteomes" id="UP000053477"/>
    </source>
</evidence>
<dbReference type="Proteomes" id="UP000053477">
    <property type="component" value="Unassembled WGS sequence"/>
</dbReference>
<keyword evidence="1" id="KW-0472">Membrane</keyword>
<name>A0A0H2RWG1_9AGAM</name>
<keyword evidence="3" id="KW-1185">Reference proteome</keyword>
<protein>
    <recommendedName>
        <fullName evidence="4">G-protein coupled receptors family 1 profile domain-containing protein</fullName>
    </recommendedName>
</protein>
<proteinExistence type="predicted"/>
<feature type="transmembrane region" description="Helical" evidence="1">
    <location>
        <begin position="6"/>
        <end position="29"/>
    </location>
</feature>
<keyword evidence="1" id="KW-1133">Transmembrane helix</keyword>
<evidence type="ECO:0000313" key="2">
    <source>
        <dbReference type="EMBL" id="KLO13773.1"/>
    </source>
</evidence>
<dbReference type="AlphaFoldDB" id="A0A0H2RWG1"/>
<keyword evidence="1" id="KW-0812">Transmembrane</keyword>
<evidence type="ECO:0000256" key="1">
    <source>
        <dbReference type="SAM" id="Phobius"/>
    </source>
</evidence>
<feature type="transmembrane region" description="Helical" evidence="1">
    <location>
        <begin position="115"/>
        <end position="139"/>
    </location>
</feature>
<dbReference type="OrthoDB" id="3046318at2759"/>
<evidence type="ECO:0008006" key="4">
    <source>
        <dbReference type="Google" id="ProtNLM"/>
    </source>
</evidence>
<sequence length="177" mass="19919">MQLIQVVYYVLPLLGGHIGIPISLATIFFARNQSKRDPTYISFLISWSVFATSDLILLYAGQEIESPSKPPPHTLCLIQACLIYARFVLVSTTTFTLTFTLWLDVRIHAFRNSLVIRALLLWAPWVFFAISLVVFLVYASLNPSALATEGIFYCNFVTNDVCHTPGDVELFQAIQAR</sequence>